<gene>
    <name evidence="3" type="ORF">OEZ85_001463</name>
</gene>
<dbReference type="PANTHER" id="PTHR10695">
    <property type="entry name" value="DEPHOSPHO-COA KINASE-RELATED"/>
    <property type="match status" value="1"/>
</dbReference>
<sequence>MKSCLALVPADSSAAELEPVLAQAKSCSCDRIYITTTADGADLKITQQLLDWLCELYSAVAAVDPRQDAVPCLAAAGWAPDQLAALPDVQLLLAPEALHEQAAQLQQQLNTGKAPDIELQLQLVPVITIAAPEEPSSQRNEQQQSQEQQQEQQQQEQLLFDHVAVGGTFDRLHAGHRLLLAATALVCSKQVYAGITADNLLAKKSHKQLLHDYEARRAAAVDFMVLVRPGLTVTAGALSDPQEPTQAELDPTMRALVVSQETLPGGQAINSGRASRGFEQLQLVVVGLVGGGSDSKLSSTALREADAAAAGPDS</sequence>
<dbReference type="InterPro" id="IPR004821">
    <property type="entry name" value="Cyt_trans-like"/>
</dbReference>
<dbReference type="NCBIfam" id="TIGR00125">
    <property type="entry name" value="cyt_tran_rel"/>
    <property type="match status" value="1"/>
</dbReference>
<evidence type="ECO:0000313" key="4">
    <source>
        <dbReference type="Proteomes" id="UP001244341"/>
    </source>
</evidence>
<dbReference type="InterPro" id="IPR014729">
    <property type="entry name" value="Rossmann-like_a/b/a_fold"/>
</dbReference>
<reference evidence="3 4" key="1">
    <citation type="submission" date="2023-05" db="EMBL/GenBank/DDBJ databases">
        <title>A 100% complete, gapless, phased diploid assembly of the Scenedesmus obliquus UTEX 3031 genome.</title>
        <authorList>
            <person name="Biondi T.C."/>
            <person name="Hanschen E.R."/>
            <person name="Kwon T."/>
            <person name="Eng W."/>
            <person name="Kruse C.P.S."/>
            <person name="Koehler S.I."/>
            <person name="Kunde Y."/>
            <person name="Gleasner C.D."/>
            <person name="You Mak K.T."/>
            <person name="Polle J."/>
            <person name="Hovde B.T."/>
            <person name="Starkenburg S.R."/>
        </authorList>
    </citation>
    <scope>NUCLEOTIDE SEQUENCE [LARGE SCALE GENOMIC DNA]</scope>
    <source>
        <strain evidence="3 4">DOE0152z</strain>
    </source>
</reference>
<proteinExistence type="predicted"/>
<evidence type="ECO:0000259" key="2">
    <source>
        <dbReference type="Pfam" id="PF01467"/>
    </source>
</evidence>
<evidence type="ECO:0000256" key="1">
    <source>
        <dbReference type="SAM" id="MobiDB-lite"/>
    </source>
</evidence>
<feature type="region of interest" description="Disordered" evidence="1">
    <location>
        <begin position="134"/>
        <end position="155"/>
    </location>
</feature>
<protein>
    <recommendedName>
        <fullName evidence="2">Cytidyltransferase-like domain-containing protein</fullName>
    </recommendedName>
</protein>
<dbReference type="Pfam" id="PF01467">
    <property type="entry name" value="CTP_transf_like"/>
    <property type="match status" value="1"/>
</dbReference>
<feature type="domain" description="Cytidyltransferase-like" evidence="2">
    <location>
        <begin position="165"/>
        <end position="304"/>
    </location>
</feature>
<accession>A0ABY8UNW2</accession>
<organism evidence="3 4">
    <name type="scientific">Tetradesmus obliquus</name>
    <name type="common">Green alga</name>
    <name type="synonym">Acutodesmus obliquus</name>
    <dbReference type="NCBI Taxonomy" id="3088"/>
    <lineage>
        <taxon>Eukaryota</taxon>
        <taxon>Viridiplantae</taxon>
        <taxon>Chlorophyta</taxon>
        <taxon>core chlorophytes</taxon>
        <taxon>Chlorophyceae</taxon>
        <taxon>CS clade</taxon>
        <taxon>Sphaeropleales</taxon>
        <taxon>Scenedesmaceae</taxon>
        <taxon>Tetradesmus</taxon>
    </lineage>
</organism>
<dbReference type="Proteomes" id="UP001244341">
    <property type="component" value="Chromosome 15b"/>
</dbReference>
<dbReference type="EMBL" id="CP126222">
    <property type="protein sequence ID" value="WIA23126.1"/>
    <property type="molecule type" value="Genomic_DNA"/>
</dbReference>
<name>A0ABY8UNW2_TETOB</name>
<dbReference type="PANTHER" id="PTHR10695:SF46">
    <property type="entry name" value="BIFUNCTIONAL COENZYME A SYNTHASE-RELATED"/>
    <property type="match status" value="1"/>
</dbReference>
<dbReference type="SUPFAM" id="SSF52374">
    <property type="entry name" value="Nucleotidylyl transferase"/>
    <property type="match status" value="1"/>
</dbReference>
<evidence type="ECO:0000313" key="3">
    <source>
        <dbReference type="EMBL" id="WIA23126.1"/>
    </source>
</evidence>
<dbReference type="Gene3D" id="3.40.50.620">
    <property type="entry name" value="HUPs"/>
    <property type="match status" value="1"/>
</dbReference>
<keyword evidence="4" id="KW-1185">Reference proteome</keyword>